<reference evidence="12 13" key="1">
    <citation type="journal article" date="2017" name="BMC Genomics">
        <title>Comparative genomic and phylogenomic analyses of the Bifidobacteriaceae family.</title>
        <authorList>
            <person name="Lugli G.A."/>
            <person name="Milani C."/>
            <person name="Turroni F."/>
            <person name="Duranti S."/>
            <person name="Mancabelli L."/>
            <person name="Mangifesta M."/>
            <person name="Ferrario C."/>
            <person name="Modesto M."/>
            <person name="Mattarelli P."/>
            <person name="Jiri K."/>
            <person name="van Sinderen D."/>
            <person name="Ventura M."/>
        </authorList>
    </citation>
    <scope>NUCLEOTIDE SEQUENCE [LARGE SCALE GENOMIC DNA]</scope>
    <source>
        <strain evidence="12 13">LMG 28769</strain>
    </source>
</reference>
<dbReference type="Proteomes" id="UP000216451">
    <property type="component" value="Unassembled WGS sequence"/>
</dbReference>
<protein>
    <submittedName>
        <fullName evidence="12">Chloride channel protein</fullName>
    </submittedName>
</protein>
<keyword evidence="6 11" id="KW-0472">Membrane</keyword>
<evidence type="ECO:0000256" key="6">
    <source>
        <dbReference type="ARBA" id="ARBA00023136"/>
    </source>
</evidence>
<dbReference type="PANTHER" id="PTHR43427:SF6">
    <property type="entry name" value="CHLORIDE CHANNEL PROTEIN CLC-E"/>
    <property type="match status" value="1"/>
</dbReference>
<feature type="transmembrane region" description="Helical" evidence="11">
    <location>
        <begin position="135"/>
        <end position="155"/>
    </location>
</feature>
<comment type="caution">
    <text evidence="12">The sequence shown here is derived from an EMBL/GenBank/DDBJ whole genome shotgun (WGS) entry which is preliminary data.</text>
</comment>
<keyword evidence="5" id="KW-0406">Ion transport</keyword>
<evidence type="ECO:0000313" key="12">
    <source>
        <dbReference type="EMBL" id="OZG68837.1"/>
    </source>
</evidence>
<accession>A0A261GBM6</accession>
<keyword evidence="2" id="KW-0813">Transport</keyword>
<keyword evidence="3 11" id="KW-0812">Transmembrane</keyword>
<dbReference type="CDD" id="cd01033">
    <property type="entry name" value="ClC_like"/>
    <property type="match status" value="1"/>
</dbReference>
<comment type="subcellular location">
    <subcellularLocation>
        <location evidence="1">Membrane</location>
        <topology evidence="1">Multi-pass membrane protein</topology>
    </subcellularLocation>
</comment>
<sequence length="461" mass="48556">MKTHDHIDNTMQNASHAQSQSQSHSGESTITDLGSKKSISKQRTFILIISTLVLGIVAGVSSGLLSLLLKVVENFFLGFVESSSMPGAFNVNRWRRFISLTIGGIIAAVIWWLLRNKARHVPSVKKSVKGAQMPFWQTIVHVVTQIFLVGTGGSVGREVAPREAGALFGGLWFQLMHRWGLPSEDRELLVAAAAGAGFAGVYISPLTGALFSVEILLKRVNAETVAVSLAMSSIASYVGGLIHGTDAYYAVPNSPFSWQILAFSIVASPLIGIAGGYFSRASSWAETKKTTGMHILWQLPLVALLTGVVALWGPEVMGNGRALAQTAMNYSAENSGVTVVIALAVLACAKALLTTFTLKAGASGGTLTPSIGIGAALGAILGIAWNYWIPGTPLWQCAMVGAVALLSASQRAPLMALMMVMEVSHLPIVALGPLGMATSLGVATSNLAKTTAHHNKPPQSF</sequence>
<feature type="region of interest" description="Disordered" evidence="10">
    <location>
        <begin position="1"/>
        <end position="34"/>
    </location>
</feature>
<feature type="transmembrane region" description="Helical" evidence="11">
    <location>
        <begin position="256"/>
        <end position="274"/>
    </location>
</feature>
<feature type="compositionally biased region" description="Low complexity" evidence="10">
    <location>
        <begin position="14"/>
        <end position="25"/>
    </location>
</feature>
<evidence type="ECO:0000256" key="1">
    <source>
        <dbReference type="ARBA" id="ARBA00004141"/>
    </source>
</evidence>
<feature type="transmembrane region" description="Helical" evidence="11">
    <location>
        <begin position="365"/>
        <end position="387"/>
    </location>
</feature>
<feature type="transmembrane region" description="Helical" evidence="11">
    <location>
        <begin position="295"/>
        <end position="314"/>
    </location>
</feature>
<feature type="transmembrane region" description="Helical" evidence="11">
    <location>
        <begin position="225"/>
        <end position="244"/>
    </location>
</feature>
<feature type="transmembrane region" description="Helical" evidence="11">
    <location>
        <begin position="334"/>
        <end position="353"/>
    </location>
</feature>
<keyword evidence="9" id="KW-0407">Ion channel</keyword>
<evidence type="ECO:0000256" key="9">
    <source>
        <dbReference type="ARBA" id="ARBA00023303"/>
    </source>
</evidence>
<evidence type="ECO:0000256" key="5">
    <source>
        <dbReference type="ARBA" id="ARBA00023065"/>
    </source>
</evidence>
<keyword evidence="13" id="KW-1185">Reference proteome</keyword>
<dbReference type="EMBL" id="MWXA01000001">
    <property type="protein sequence ID" value="OZG68837.1"/>
    <property type="molecule type" value="Genomic_DNA"/>
</dbReference>
<evidence type="ECO:0000256" key="4">
    <source>
        <dbReference type="ARBA" id="ARBA00022989"/>
    </source>
</evidence>
<proteinExistence type="predicted"/>
<evidence type="ECO:0000256" key="8">
    <source>
        <dbReference type="ARBA" id="ARBA00023214"/>
    </source>
</evidence>
<feature type="transmembrane region" description="Helical" evidence="11">
    <location>
        <begin position="45"/>
        <end position="69"/>
    </location>
</feature>
<gene>
    <name evidence="12" type="ORF">BAQU_0138</name>
</gene>
<evidence type="ECO:0000256" key="10">
    <source>
        <dbReference type="SAM" id="MobiDB-lite"/>
    </source>
</evidence>
<evidence type="ECO:0000313" key="13">
    <source>
        <dbReference type="Proteomes" id="UP000216451"/>
    </source>
</evidence>
<evidence type="ECO:0000256" key="11">
    <source>
        <dbReference type="SAM" id="Phobius"/>
    </source>
</evidence>
<keyword evidence="7" id="KW-0869">Chloride channel</keyword>
<evidence type="ECO:0000256" key="7">
    <source>
        <dbReference type="ARBA" id="ARBA00023173"/>
    </source>
</evidence>
<feature type="transmembrane region" description="Helical" evidence="11">
    <location>
        <begin position="188"/>
        <end position="213"/>
    </location>
</feature>
<keyword evidence="8" id="KW-0868">Chloride</keyword>
<name>A0A261GBM6_9BIFI</name>
<evidence type="ECO:0000256" key="3">
    <source>
        <dbReference type="ARBA" id="ARBA00022692"/>
    </source>
</evidence>
<dbReference type="InterPro" id="IPR001807">
    <property type="entry name" value="ClC"/>
</dbReference>
<feature type="transmembrane region" description="Helical" evidence="11">
    <location>
        <begin position="94"/>
        <end position="114"/>
    </location>
</feature>
<dbReference type="SUPFAM" id="SSF81340">
    <property type="entry name" value="Clc chloride channel"/>
    <property type="match status" value="1"/>
</dbReference>
<dbReference type="PRINTS" id="PR00762">
    <property type="entry name" value="CLCHANNEL"/>
</dbReference>
<evidence type="ECO:0000256" key="2">
    <source>
        <dbReference type="ARBA" id="ARBA00022448"/>
    </source>
</evidence>
<organism evidence="12 13">
    <name type="scientific">Bifidobacterium aquikefiri</name>
    <dbReference type="NCBI Taxonomy" id="1653207"/>
    <lineage>
        <taxon>Bacteria</taxon>
        <taxon>Bacillati</taxon>
        <taxon>Actinomycetota</taxon>
        <taxon>Actinomycetes</taxon>
        <taxon>Bifidobacteriales</taxon>
        <taxon>Bifidobacteriaceae</taxon>
        <taxon>Bifidobacterium</taxon>
    </lineage>
</organism>
<dbReference type="Pfam" id="PF00654">
    <property type="entry name" value="Voltage_CLC"/>
    <property type="match status" value="1"/>
</dbReference>
<dbReference type="PANTHER" id="PTHR43427">
    <property type="entry name" value="CHLORIDE CHANNEL PROTEIN CLC-E"/>
    <property type="match status" value="1"/>
</dbReference>
<dbReference type="GO" id="GO:0005254">
    <property type="term" value="F:chloride channel activity"/>
    <property type="evidence" value="ECO:0007669"/>
    <property type="project" value="UniProtKB-KW"/>
</dbReference>
<dbReference type="AlphaFoldDB" id="A0A261GBM6"/>
<dbReference type="Gene3D" id="1.10.3080.10">
    <property type="entry name" value="Clc chloride channel"/>
    <property type="match status" value="1"/>
</dbReference>
<dbReference type="GO" id="GO:0034707">
    <property type="term" value="C:chloride channel complex"/>
    <property type="evidence" value="ECO:0007669"/>
    <property type="project" value="UniProtKB-KW"/>
</dbReference>
<dbReference type="InterPro" id="IPR014743">
    <property type="entry name" value="Cl-channel_core"/>
</dbReference>
<keyword evidence="4 11" id="KW-1133">Transmembrane helix</keyword>
<dbReference type="InterPro" id="IPR050368">
    <property type="entry name" value="ClC-type_chloride_channel"/>
</dbReference>